<evidence type="ECO:0008006" key="4">
    <source>
        <dbReference type="Google" id="ProtNLM"/>
    </source>
</evidence>
<comment type="caution">
    <text evidence="2">The sequence shown here is derived from an EMBL/GenBank/DDBJ whole genome shotgun (WGS) entry which is preliminary data.</text>
</comment>
<reference evidence="2 3" key="1">
    <citation type="journal article" date="2015" name="Genome Biol. Evol.">
        <title>Comparative Genomics of a Bacterivorous Green Alga Reveals Evolutionary Causalities and Consequences of Phago-Mixotrophic Mode of Nutrition.</title>
        <authorList>
            <person name="Burns J.A."/>
            <person name="Paasch A."/>
            <person name="Narechania A."/>
            <person name="Kim E."/>
        </authorList>
    </citation>
    <scope>NUCLEOTIDE SEQUENCE [LARGE SCALE GENOMIC DNA]</scope>
    <source>
        <strain evidence="2 3">PLY_AMNH</strain>
    </source>
</reference>
<comment type="subcellular location">
    <subcellularLocation>
        <location evidence="1">Cytoplasm</location>
        <location evidence="1">Cytoskeleton</location>
        <location evidence="1">Cilium axoneme</location>
    </subcellularLocation>
</comment>
<gene>
    <name evidence="2" type="ORF">CYMTET_29942</name>
</gene>
<dbReference type="SUPFAM" id="SSF52058">
    <property type="entry name" value="L domain-like"/>
    <property type="match status" value="1"/>
</dbReference>
<organism evidence="2 3">
    <name type="scientific">Cymbomonas tetramitiformis</name>
    <dbReference type="NCBI Taxonomy" id="36881"/>
    <lineage>
        <taxon>Eukaryota</taxon>
        <taxon>Viridiplantae</taxon>
        <taxon>Chlorophyta</taxon>
        <taxon>Pyramimonadophyceae</taxon>
        <taxon>Pyramimonadales</taxon>
        <taxon>Pyramimonadaceae</taxon>
        <taxon>Cymbomonas</taxon>
    </lineage>
</organism>
<dbReference type="Gene3D" id="3.80.10.10">
    <property type="entry name" value="Ribonuclease Inhibitor"/>
    <property type="match status" value="1"/>
</dbReference>
<dbReference type="PANTHER" id="PTHR48009">
    <property type="entry name" value="LEUCINE-RICH REPEAT (LRR) FAMILY PROTEIN"/>
    <property type="match status" value="1"/>
</dbReference>
<dbReference type="InterPro" id="IPR032675">
    <property type="entry name" value="LRR_dom_sf"/>
</dbReference>
<evidence type="ECO:0000313" key="2">
    <source>
        <dbReference type="EMBL" id="KAK3261139.1"/>
    </source>
</evidence>
<keyword evidence="3" id="KW-1185">Reference proteome</keyword>
<evidence type="ECO:0000256" key="1">
    <source>
        <dbReference type="ARBA" id="ARBA00004430"/>
    </source>
</evidence>
<dbReference type="AlphaFoldDB" id="A0AAE0KUN8"/>
<proteinExistence type="predicted"/>
<evidence type="ECO:0000313" key="3">
    <source>
        <dbReference type="Proteomes" id="UP001190700"/>
    </source>
</evidence>
<sequence>MSVESVSTVGDSPEINAEQAWLQKGSAKTTLKTDFVRPFSMATSRAVSAISDMKTRDESYTIVSRAADSVCACDNALMPRYGFNGVEYGSETGCGRNCNRNHGCVAMTIFTGGCEIITNHSVNAARGAGAYSGGAGSCDNPNSHITAIGSTCCLVRLGDDQDVYTHPQIGSRQLLQPPENTVENNADYQACLANPEDCLSLICENCNLVSTLPQGLGTLTHLTKLMLGNNLLTGQLPSELGQLTLLGTLYFDENSLASTVPTELGRLSPITKLYLYQNEFFGPIPTELGQLTKVKKLGLGNNYFTGTLPTELGAVTTYGSGHSNFVFRHKPVVGHH</sequence>
<dbReference type="PANTHER" id="PTHR48009:SF16">
    <property type="entry name" value="LEUCINE-RICH REPEAT-CONTAINING N-TERMINAL PLANT-TYPE DOMAIN-CONTAINING PROTEIN"/>
    <property type="match status" value="1"/>
</dbReference>
<protein>
    <recommendedName>
        <fullName evidence="4">L domain-like protein</fullName>
    </recommendedName>
</protein>
<dbReference type="InterPro" id="IPR053213">
    <property type="entry name" value="RLP29"/>
</dbReference>
<dbReference type="EMBL" id="LGRX02017123">
    <property type="protein sequence ID" value="KAK3261139.1"/>
    <property type="molecule type" value="Genomic_DNA"/>
</dbReference>
<dbReference type="Proteomes" id="UP001190700">
    <property type="component" value="Unassembled WGS sequence"/>
</dbReference>
<name>A0AAE0KUN8_9CHLO</name>
<dbReference type="Pfam" id="PF00560">
    <property type="entry name" value="LRR_1"/>
    <property type="match status" value="1"/>
</dbReference>
<dbReference type="InterPro" id="IPR001611">
    <property type="entry name" value="Leu-rich_rpt"/>
</dbReference>
<dbReference type="GO" id="GO:0005930">
    <property type="term" value="C:axoneme"/>
    <property type="evidence" value="ECO:0007669"/>
    <property type="project" value="UniProtKB-SubCell"/>
</dbReference>
<accession>A0AAE0KUN8</accession>